<protein>
    <submittedName>
        <fullName evidence="2">Uncharacterized protein</fullName>
    </submittedName>
</protein>
<feature type="compositionally biased region" description="Low complexity" evidence="1">
    <location>
        <begin position="21"/>
        <end position="36"/>
    </location>
</feature>
<feature type="compositionally biased region" description="Basic and acidic residues" evidence="1">
    <location>
        <begin position="108"/>
        <end position="120"/>
    </location>
</feature>
<dbReference type="Proteomes" id="UP000298390">
    <property type="component" value="Unassembled WGS sequence"/>
</dbReference>
<sequence>MLTDDQPTVTAIGPQSPTTYRALSSSSPPARRSPGLSYATVVARSLSPAGTLETLSLTQEPASYEPPTPTRAVTQTQAPAPSATDTGGVWHVVNNSKKAKRFNKKGKAREVASPRSDASRVSESGDQELSDTSVRKEPRKRRRTADDDGSNELPAVVSPTRIPAPQFSPTKHTRGAPRSRTSNTPANNVAGGSGSAYDIDFAMVSDSDPIESLLFRRSDFVDSSPMTQGRHAGAPSRVDDQLDDISHLIPLFPLPSSSIPPSTPRTPKAPRATRSRTATPKAKPRHHWSDSSDDLSQAPDDPPALQRRSPSSPPEVAMADASPPSRSASRASSSSHRGRQGRGRGRHSMAAVDESRQSSVERLAAEPELPFDVDTLDPDVIIPLPGSFRGVQGDDAEKKHKGMAPVQKHSWDDLDEEEPTLAMMIANHGTEEPGIGEREQMIINLFRLLLRVLGISVLSAYSLTGFHGMNTEPFWYLGRGIPLRVIIALVKLGWLNTSSITLHFDFWRDTNPHLCAMFRLVHRFGAQSKAEYEDVVRRELVESDLYDTLYDVVTRDMERGGVWSNYIRVDALNAIVDSVDVEVLPCKVSQTTWESIAMIYLVPPTTDPRDWLRFCTLLRKHGFGSDAAGHPDAFKGRVCVRQTIGWHENPLVMPQPTVQQQPDDGDTGRVYRHSIYVQTHDVLNLESCCLSHDRRYCSQMRIA</sequence>
<feature type="compositionally biased region" description="Polar residues" evidence="1">
    <location>
        <begin position="71"/>
        <end position="85"/>
    </location>
</feature>
<feature type="compositionally biased region" description="Low complexity" evidence="1">
    <location>
        <begin position="247"/>
        <end position="260"/>
    </location>
</feature>
<feature type="compositionally biased region" description="Low complexity" evidence="1">
    <location>
        <begin position="322"/>
        <end position="335"/>
    </location>
</feature>
<dbReference type="STRING" id="34475.A0A4Y9YKA1"/>
<reference evidence="2 3" key="1">
    <citation type="submission" date="2019-01" db="EMBL/GenBank/DDBJ databases">
        <title>Genome sequencing of the rare red list fungi Fomitopsis rosea.</title>
        <authorList>
            <person name="Buettner E."/>
            <person name="Kellner H."/>
        </authorList>
    </citation>
    <scope>NUCLEOTIDE SEQUENCE [LARGE SCALE GENOMIC DNA]</scope>
    <source>
        <strain evidence="2 3">DSM 105464</strain>
    </source>
</reference>
<accession>A0A4Y9YKA1</accession>
<dbReference type="AlphaFoldDB" id="A0A4Y9YKA1"/>
<evidence type="ECO:0000256" key="1">
    <source>
        <dbReference type="SAM" id="MobiDB-lite"/>
    </source>
</evidence>
<feature type="region of interest" description="Disordered" evidence="1">
    <location>
        <begin position="1"/>
        <end position="36"/>
    </location>
</feature>
<feature type="compositionally biased region" description="Basic residues" evidence="1">
    <location>
        <begin position="97"/>
        <end position="107"/>
    </location>
</feature>
<feature type="compositionally biased region" description="Polar residues" evidence="1">
    <location>
        <begin position="1"/>
        <end position="19"/>
    </location>
</feature>
<feature type="compositionally biased region" description="Basic and acidic residues" evidence="1">
    <location>
        <begin position="237"/>
        <end position="246"/>
    </location>
</feature>
<evidence type="ECO:0000313" key="2">
    <source>
        <dbReference type="EMBL" id="TFY62964.1"/>
    </source>
</evidence>
<proteinExistence type="predicted"/>
<gene>
    <name evidence="2" type="ORF">EVJ58_g3519</name>
</gene>
<organism evidence="2 3">
    <name type="scientific">Rhodofomes roseus</name>
    <dbReference type="NCBI Taxonomy" id="34475"/>
    <lineage>
        <taxon>Eukaryota</taxon>
        <taxon>Fungi</taxon>
        <taxon>Dikarya</taxon>
        <taxon>Basidiomycota</taxon>
        <taxon>Agaricomycotina</taxon>
        <taxon>Agaricomycetes</taxon>
        <taxon>Polyporales</taxon>
        <taxon>Rhodofomes</taxon>
    </lineage>
</organism>
<feature type="region of interest" description="Disordered" evidence="1">
    <location>
        <begin position="52"/>
        <end position="196"/>
    </location>
</feature>
<comment type="caution">
    <text evidence="2">The sequence shown here is derived from an EMBL/GenBank/DDBJ whole genome shotgun (WGS) entry which is preliminary data.</text>
</comment>
<dbReference type="EMBL" id="SEKV01000146">
    <property type="protein sequence ID" value="TFY62964.1"/>
    <property type="molecule type" value="Genomic_DNA"/>
</dbReference>
<name>A0A4Y9YKA1_9APHY</name>
<feature type="compositionally biased region" description="Basic residues" evidence="1">
    <location>
        <begin position="336"/>
        <end position="347"/>
    </location>
</feature>
<feature type="region of interest" description="Disordered" evidence="1">
    <location>
        <begin position="217"/>
        <end position="361"/>
    </location>
</feature>
<evidence type="ECO:0000313" key="3">
    <source>
        <dbReference type="Proteomes" id="UP000298390"/>
    </source>
</evidence>